<evidence type="ECO:0000256" key="6">
    <source>
        <dbReference type="ARBA" id="ARBA00022989"/>
    </source>
</evidence>
<dbReference type="EMBL" id="BSNG01000001">
    <property type="protein sequence ID" value="GLQ10494.1"/>
    <property type="molecule type" value="Genomic_DNA"/>
</dbReference>
<sequence length="246" mass="26235">MDISNYLVMGLALAAGAVVKGATGAGLPLIALPVLTTFFGLQHAVGLMVIPLIVTNAWQVWRFRGEARSERMAFLPWFLVAGIVGICLGVWLLATLPERLLVLTLGLILIAYVLLRLFKPHFSLSASAAKRFGPLAGAGGGILQGATGISAPIGVTFIHSMSMERDAHVFAVSTMFLVYAVTQLPSMWLAGLMRGEWLLQGVLALVPILIFMPLGQAIAGKLSRRAFDRLILTFLGLVGLKMVAGL</sequence>
<reference evidence="9" key="1">
    <citation type="journal article" date="2014" name="Int. J. Syst. Evol. Microbiol.">
        <title>Complete genome of a new Firmicutes species belonging to the dominant human colonic microbiota ('Ruminococcus bicirculans') reveals two chromosomes and a selective capacity to utilize plant glucans.</title>
        <authorList>
            <consortium name="NISC Comparative Sequencing Program"/>
            <person name="Wegmann U."/>
            <person name="Louis P."/>
            <person name="Goesmann A."/>
            <person name="Henrissat B."/>
            <person name="Duncan S.H."/>
            <person name="Flint H.J."/>
        </authorList>
    </citation>
    <scope>NUCLEOTIDE SEQUENCE</scope>
    <source>
        <strain evidence="9">NBRC 103855</strain>
    </source>
</reference>
<proteinExistence type="inferred from homology"/>
<comment type="similarity">
    <text evidence="2 8">Belongs to the 4-toluene sulfonate uptake permease (TSUP) (TC 2.A.102) family.</text>
</comment>
<protein>
    <recommendedName>
        <fullName evidence="8">Probable membrane transporter protein</fullName>
    </recommendedName>
</protein>
<organism evidence="9 10">
    <name type="scientific">Devosia yakushimensis</name>
    <dbReference type="NCBI Taxonomy" id="470028"/>
    <lineage>
        <taxon>Bacteria</taxon>
        <taxon>Pseudomonadati</taxon>
        <taxon>Pseudomonadota</taxon>
        <taxon>Alphaproteobacteria</taxon>
        <taxon>Hyphomicrobiales</taxon>
        <taxon>Devosiaceae</taxon>
        <taxon>Devosia</taxon>
    </lineage>
</organism>
<feature type="transmembrane region" description="Helical" evidence="8">
    <location>
        <begin position="73"/>
        <end position="94"/>
    </location>
</feature>
<evidence type="ECO:0000256" key="4">
    <source>
        <dbReference type="ARBA" id="ARBA00022475"/>
    </source>
</evidence>
<evidence type="ECO:0000256" key="7">
    <source>
        <dbReference type="ARBA" id="ARBA00023136"/>
    </source>
</evidence>
<keyword evidence="6 8" id="KW-1133">Transmembrane helix</keyword>
<keyword evidence="5 8" id="KW-0812">Transmembrane</keyword>
<feature type="transmembrane region" description="Helical" evidence="8">
    <location>
        <begin position="100"/>
        <end position="118"/>
    </location>
</feature>
<dbReference type="InterPro" id="IPR052017">
    <property type="entry name" value="TSUP"/>
</dbReference>
<evidence type="ECO:0000256" key="1">
    <source>
        <dbReference type="ARBA" id="ARBA00004651"/>
    </source>
</evidence>
<name>A0ABQ5UH44_9HYPH</name>
<comment type="caution">
    <text evidence="9">The sequence shown here is derived from an EMBL/GenBank/DDBJ whole genome shotgun (WGS) entry which is preliminary data.</text>
</comment>
<feature type="transmembrane region" description="Helical" evidence="8">
    <location>
        <begin position="197"/>
        <end position="214"/>
    </location>
</feature>
<keyword evidence="7 8" id="KW-0472">Membrane</keyword>
<keyword evidence="4 8" id="KW-1003">Cell membrane</keyword>
<dbReference type="Pfam" id="PF01925">
    <property type="entry name" value="TauE"/>
    <property type="match status" value="1"/>
</dbReference>
<gene>
    <name evidence="9" type="ORF">GCM10007913_24260</name>
</gene>
<evidence type="ECO:0000256" key="2">
    <source>
        <dbReference type="ARBA" id="ARBA00009142"/>
    </source>
</evidence>
<dbReference type="InterPro" id="IPR002781">
    <property type="entry name" value="TM_pro_TauE-like"/>
</dbReference>
<accession>A0ABQ5UH44</accession>
<evidence type="ECO:0000256" key="5">
    <source>
        <dbReference type="ARBA" id="ARBA00022692"/>
    </source>
</evidence>
<dbReference type="Proteomes" id="UP001161406">
    <property type="component" value="Unassembled WGS sequence"/>
</dbReference>
<evidence type="ECO:0000313" key="9">
    <source>
        <dbReference type="EMBL" id="GLQ10494.1"/>
    </source>
</evidence>
<comment type="subcellular location">
    <subcellularLocation>
        <location evidence="1 8">Cell membrane</location>
        <topology evidence="1 8">Multi-pass membrane protein</topology>
    </subcellularLocation>
</comment>
<reference evidence="9" key="2">
    <citation type="submission" date="2023-01" db="EMBL/GenBank/DDBJ databases">
        <title>Draft genome sequence of Devosia yakushimensis strain NBRC 103855.</title>
        <authorList>
            <person name="Sun Q."/>
            <person name="Mori K."/>
        </authorList>
    </citation>
    <scope>NUCLEOTIDE SEQUENCE</scope>
    <source>
        <strain evidence="9">NBRC 103855</strain>
    </source>
</reference>
<keyword evidence="3" id="KW-0813">Transport</keyword>
<evidence type="ECO:0000256" key="3">
    <source>
        <dbReference type="ARBA" id="ARBA00022448"/>
    </source>
</evidence>
<dbReference type="PANTHER" id="PTHR30269:SF32">
    <property type="entry name" value="MEMBRANE TRANSPORTER PROTEIN-RELATED"/>
    <property type="match status" value="1"/>
</dbReference>
<dbReference type="RefSeq" id="WP_284391127.1">
    <property type="nucleotide sequence ID" value="NZ_BSNG01000001.1"/>
</dbReference>
<dbReference type="PANTHER" id="PTHR30269">
    <property type="entry name" value="TRANSMEMBRANE PROTEIN YFCA"/>
    <property type="match status" value="1"/>
</dbReference>
<evidence type="ECO:0000313" key="10">
    <source>
        <dbReference type="Proteomes" id="UP001161406"/>
    </source>
</evidence>
<feature type="transmembrane region" description="Helical" evidence="8">
    <location>
        <begin position="40"/>
        <end position="61"/>
    </location>
</feature>
<feature type="transmembrane region" description="Helical" evidence="8">
    <location>
        <begin position="169"/>
        <end position="191"/>
    </location>
</feature>
<keyword evidence="10" id="KW-1185">Reference proteome</keyword>
<evidence type="ECO:0000256" key="8">
    <source>
        <dbReference type="RuleBase" id="RU363041"/>
    </source>
</evidence>